<dbReference type="EnsemblMetazoa" id="G10718.1">
    <property type="protein sequence ID" value="G10718.1:cds"/>
    <property type="gene ID" value="G10718"/>
</dbReference>
<proteinExistence type="predicted"/>
<evidence type="ECO:0000313" key="2">
    <source>
        <dbReference type="EnsemblMetazoa" id="G10718.1:cds"/>
    </source>
</evidence>
<evidence type="ECO:0000256" key="1">
    <source>
        <dbReference type="SAM" id="Phobius"/>
    </source>
</evidence>
<accession>A0A8W8HRG6</accession>
<keyword evidence="1" id="KW-0472">Membrane</keyword>
<feature type="transmembrane region" description="Helical" evidence="1">
    <location>
        <begin position="12"/>
        <end position="30"/>
    </location>
</feature>
<name>A0A8W8HRG6_MAGGI</name>
<keyword evidence="1" id="KW-0812">Transmembrane</keyword>
<protein>
    <submittedName>
        <fullName evidence="2">Uncharacterized protein</fullName>
    </submittedName>
</protein>
<keyword evidence="1" id="KW-1133">Transmembrane helix</keyword>
<dbReference type="AlphaFoldDB" id="A0A8W8HRG6"/>
<organism evidence="2 3">
    <name type="scientific">Magallana gigas</name>
    <name type="common">Pacific oyster</name>
    <name type="synonym">Crassostrea gigas</name>
    <dbReference type="NCBI Taxonomy" id="29159"/>
    <lineage>
        <taxon>Eukaryota</taxon>
        <taxon>Metazoa</taxon>
        <taxon>Spiralia</taxon>
        <taxon>Lophotrochozoa</taxon>
        <taxon>Mollusca</taxon>
        <taxon>Bivalvia</taxon>
        <taxon>Autobranchia</taxon>
        <taxon>Pteriomorphia</taxon>
        <taxon>Ostreida</taxon>
        <taxon>Ostreoidea</taxon>
        <taxon>Ostreidae</taxon>
        <taxon>Magallana</taxon>
    </lineage>
</organism>
<evidence type="ECO:0000313" key="3">
    <source>
        <dbReference type="Proteomes" id="UP000005408"/>
    </source>
</evidence>
<dbReference type="Proteomes" id="UP000005408">
    <property type="component" value="Unassembled WGS sequence"/>
</dbReference>
<keyword evidence="3" id="KW-1185">Reference proteome</keyword>
<sequence>MVSFEAAVLRMSWLFRATFSFANLLMLYFAKGKMVCNSGRLASRTLISVSGVRLDEELVSVSRRCKDNMQEFLESSGNDLSSRRKFQRIFVLPEEKENTKHWTTRQGHR</sequence>
<reference evidence="2" key="1">
    <citation type="submission" date="2022-08" db="UniProtKB">
        <authorList>
            <consortium name="EnsemblMetazoa"/>
        </authorList>
    </citation>
    <scope>IDENTIFICATION</scope>
    <source>
        <strain evidence="2">05x7-T-G4-1.051#20</strain>
    </source>
</reference>